<reference evidence="2 3" key="1">
    <citation type="journal article" date="2007" name="Science">
        <title>The Chlamydomonas genome reveals the evolution of key animal and plant functions.</title>
        <authorList>
            <person name="Merchant S.S."/>
            <person name="Prochnik S.E."/>
            <person name="Vallon O."/>
            <person name="Harris E.H."/>
            <person name="Karpowicz S.J."/>
            <person name="Witman G.B."/>
            <person name="Terry A."/>
            <person name="Salamov A."/>
            <person name="Fritz-Laylin L.K."/>
            <person name="Marechal-Drouard L."/>
            <person name="Marshall W.F."/>
            <person name="Qu L.H."/>
            <person name="Nelson D.R."/>
            <person name="Sanderfoot A.A."/>
            <person name="Spalding M.H."/>
            <person name="Kapitonov V.V."/>
            <person name="Ren Q."/>
            <person name="Ferris P."/>
            <person name="Lindquist E."/>
            <person name="Shapiro H."/>
            <person name="Lucas S.M."/>
            <person name="Grimwood J."/>
            <person name="Schmutz J."/>
            <person name="Cardol P."/>
            <person name="Cerutti H."/>
            <person name="Chanfreau G."/>
            <person name="Chen C.L."/>
            <person name="Cognat V."/>
            <person name="Croft M.T."/>
            <person name="Dent R."/>
            <person name="Dutcher S."/>
            <person name="Fernandez E."/>
            <person name="Fukuzawa H."/>
            <person name="Gonzalez-Ballester D."/>
            <person name="Gonzalez-Halphen D."/>
            <person name="Hallmann A."/>
            <person name="Hanikenne M."/>
            <person name="Hippler M."/>
            <person name="Inwood W."/>
            <person name="Jabbari K."/>
            <person name="Kalanon M."/>
            <person name="Kuras R."/>
            <person name="Lefebvre P.A."/>
            <person name="Lemaire S.D."/>
            <person name="Lobanov A.V."/>
            <person name="Lohr M."/>
            <person name="Manuell A."/>
            <person name="Meier I."/>
            <person name="Mets L."/>
            <person name="Mittag M."/>
            <person name="Mittelmeier T."/>
            <person name="Moroney J.V."/>
            <person name="Moseley J."/>
            <person name="Napoli C."/>
            <person name="Nedelcu A.M."/>
            <person name="Niyogi K."/>
            <person name="Novoselov S.V."/>
            <person name="Paulsen I.T."/>
            <person name="Pazour G."/>
            <person name="Purton S."/>
            <person name="Ral J.P."/>
            <person name="Riano-Pachon D.M."/>
            <person name="Riekhof W."/>
            <person name="Rymarquis L."/>
            <person name="Schroda M."/>
            <person name="Stern D."/>
            <person name="Umen J."/>
            <person name="Willows R."/>
            <person name="Wilson N."/>
            <person name="Zimmer S.L."/>
            <person name="Allmer J."/>
            <person name="Balk J."/>
            <person name="Bisova K."/>
            <person name="Chen C.J."/>
            <person name="Elias M."/>
            <person name="Gendler K."/>
            <person name="Hauser C."/>
            <person name="Lamb M.R."/>
            <person name="Ledford H."/>
            <person name="Long J.C."/>
            <person name="Minagawa J."/>
            <person name="Page M.D."/>
            <person name="Pan J."/>
            <person name="Pootakham W."/>
            <person name="Roje S."/>
            <person name="Rose A."/>
            <person name="Stahlberg E."/>
            <person name="Terauchi A.M."/>
            <person name="Yang P."/>
            <person name="Ball S."/>
            <person name="Bowler C."/>
            <person name="Dieckmann C.L."/>
            <person name="Gladyshev V.N."/>
            <person name="Green P."/>
            <person name="Jorgensen R."/>
            <person name="Mayfield S."/>
            <person name="Mueller-Roeber B."/>
            <person name="Rajamani S."/>
            <person name="Sayre R.T."/>
            <person name="Brokstein P."/>
            <person name="Dubchak I."/>
            <person name="Goodstein D."/>
            <person name="Hornick L."/>
            <person name="Huang Y.W."/>
            <person name="Jhaveri J."/>
            <person name="Luo Y."/>
            <person name="Martinez D."/>
            <person name="Ngau W.C."/>
            <person name="Otillar B."/>
            <person name="Poliakov A."/>
            <person name="Porter A."/>
            <person name="Szajkowski L."/>
            <person name="Werner G."/>
            <person name="Zhou K."/>
            <person name="Grigoriev I.V."/>
            <person name="Rokhsar D.S."/>
            <person name="Grossman A.R."/>
        </authorList>
    </citation>
    <scope>NUCLEOTIDE SEQUENCE [LARGE SCALE GENOMIC DNA]</scope>
    <source>
        <strain evidence="3">CC-503</strain>
    </source>
</reference>
<dbReference type="AlphaFoldDB" id="A0A2K3CP67"/>
<feature type="coiled-coil region" evidence="1">
    <location>
        <begin position="61"/>
        <end position="88"/>
    </location>
</feature>
<dbReference type="KEGG" id="cre:CHLRE_17g704200v5"/>
<protein>
    <submittedName>
        <fullName evidence="2">Uncharacterized protein</fullName>
    </submittedName>
</protein>
<proteinExistence type="predicted"/>
<keyword evidence="1" id="KW-0175">Coiled coil</keyword>
<dbReference type="OrthoDB" id="311279at2759"/>
<dbReference type="GeneID" id="5717245"/>
<dbReference type="InParanoid" id="A0A2K3CP67"/>
<accession>A0A2K3CP67</accession>
<gene>
    <name evidence="2" type="ORF">CHLRE_17g704200v5</name>
</gene>
<name>A0A2K3CP67_CHLRE</name>
<dbReference type="Proteomes" id="UP000006906">
    <property type="component" value="Chromosome 17"/>
</dbReference>
<dbReference type="EMBL" id="CM008978">
    <property type="protein sequence ID" value="PNW70065.1"/>
    <property type="molecule type" value="Genomic_DNA"/>
</dbReference>
<evidence type="ECO:0000313" key="3">
    <source>
        <dbReference type="Proteomes" id="UP000006906"/>
    </source>
</evidence>
<organism evidence="2 3">
    <name type="scientific">Chlamydomonas reinhardtii</name>
    <name type="common">Chlamydomonas smithii</name>
    <dbReference type="NCBI Taxonomy" id="3055"/>
    <lineage>
        <taxon>Eukaryota</taxon>
        <taxon>Viridiplantae</taxon>
        <taxon>Chlorophyta</taxon>
        <taxon>core chlorophytes</taxon>
        <taxon>Chlorophyceae</taxon>
        <taxon>CS clade</taxon>
        <taxon>Chlamydomonadales</taxon>
        <taxon>Chlamydomonadaceae</taxon>
        <taxon>Chlamydomonas</taxon>
    </lineage>
</organism>
<feature type="coiled-coil region" evidence="1">
    <location>
        <begin position="139"/>
        <end position="166"/>
    </location>
</feature>
<dbReference type="RefSeq" id="XP_042914426.1">
    <property type="nucleotide sequence ID" value="XM_043071967.1"/>
</dbReference>
<dbReference type="ExpressionAtlas" id="A0A2K3CP67">
    <property type="expression patterns" value="differential"/>
</dbReference>
<dbReference type="Gramene" id="PNW70065">
    <property type="protein sequence ID" value="PNW70065"/>
    <property type="gene ID" value="CHLRE_17g704200v5"/>
</dbReference>
<evidence type="ECO:0000256" key="1">
    <source>
        <dbReference type="SAM" id="Coils"/>
    </source>
</evidence>
<sequence>MGDAGDLERKLAAMETQLRGLQGDLEAARYSHSQMKQELDEMDGGWGCGCVCVLCNKEKAVVEREQAAAQANKRVKAAEEEAANLMSFVESVTHKNRHLVTELAESQRAVEDLFASNVCLQGAQMALQGQLDSAVRLAATEKSALLEEHEEAIRKLEDKMTALQSAAARRDSLISELKLAQLVVGADEQTRLAAS</sequence>
<keyword evidence="3" id="KW-1185">Reference proteome</keyword>
<evidence type="ECO:0000313" key="2">
    <source>
        <dbReference type="EMBL" id="PNW70065.1"/>
    </source>
</evidence>